<dbReference type="PROSITE" id="PS50076">
    <property type="entry name" value="DNAJ_2"/>
    <property type="match status" value="1"/>
</dbReference>
<proteinExistence type="predicted"/>
<dbReference type="InterPro" id="IPR001623">
    <property type="entry name" value="DnaJ_domain"/>
</dbReference>
<dbReference type="SUPFAM" id="SSF46565">
    <property type="entry name" value="Chaperone J-domain"/>
    <property type="match status" value="1"/>
</dbReference>
<feature type="domain" description="J" evidence="2">
    <location>
        <begin position="3"/>
        <end position="69"/>
    </location>
</feature>
<dbReference type="KEGG" id="shr:100933921"/>
<evidence type="ECO:0000256" key="1">
    <source>
        <dbReference type="ARBA" id="ARBA00023186"/>
    </source>
</evidence>
<sequence length="220" mass="25076">MVNYYKVLGVPRDASSADIKKAYHQLALQVHPDKNPENREAAEKKFKQVAEAYEVLSDARKRDDYDSARGSFIRREENGDTSRESGRFEEDLMFQRPHSVFQDIFEEDYSGENFSGDFLSPNRVSSAGGRRRARARGRYHTSLFDVAPILGTGFSTFVTLSSGRSAGSAWSFIPFVNNSMGNFRLVTTCSQIVNGRRIVTKKIFENGRERIEVEEERMIH</sequence>
<dbReference type="InterPro" id="IPR036869">
    <property type="entry name" value="J_dom_sf"/>
</dbReference>
<dbReference type="Pfam" id="PF00226">
    <property type="entry name" value="DnaJ"/>
    <property type="match status" value="1"/>
</dbReference>
<reference evidence="3" key="3">
    <citation type="submission" date="2025-09" db="UniProtKB">
        <authorList>
            <consortium name="Ensembl"/>
        </authorList>
    </citation>
    <scope>IDENTIFICATION</scope>
</reference>
<dbReference type="PANTHER" id="PTHR45168">
    <property type="entry name" value="DNAJ HOMOLOG SUBFAMILY B MEMBER 2"/>
    <property type="match status" value="1"/>
</dbReference>
<dbReference type="SMART" id="SM00271">
    <property type="entry name" value="DnaJ"/>
    <property type="match status" value="1"/>
</dbReference>
<dbReference type="GeneID" id="100933921"/>
<dbReference type="InParanoid" id="A0A7N4PQL7"/>
<dbReference type="GO" id="GO:0051082">
    <property type="term" value="F:unfolded protein binding"/>
    <property type="evidence" value="ECO:0007669"/>
    <property type="project" value="InterPro"/>
</dbReference>
<gene>
    <name evidence="3" type="primary">LOC100933921</name>
</gene>
<dbReference type="InterPro" id="IPR018253">
    <property type="entry name" value="DnaJ_domain_CS"/>
</dbReference>
<dbReference type="CDD" id="cd06257">
    <property type="entry name" value="DnaJ"/>
    <property type="match status" value="1"/>
</dbReference>
<dbReference type="PRINTS" id="PR00625">
    <property type="entry name" value="JDOMAIN"/>
</dbReference>
<dbReference type="RefSeq" id="XP_003767380.1">
    <property type="nucleotide sequence ID" value="XM_003767332.4"/>
</dbReference>
<dbReference type="GO" id="GO:0030544">
    <property type="term" value="F:Hsp70 protein binding"/>
    <property type="evidence" value="ECO:0007669"/>
    <property type="project" value="InterPro"/>
</dbReference>
<protein>
    <recommendedName>
        <fullName evidence="2">J domain-containing protein</fullName>
    </recommendedName>
</protein>
<dbReference type="InterPro" id="IPR043183">
    <property type="entry name" value="DNJB2/6-like"/>
</dbReference>
<reference evidence="3" key="2">
    <citation type="submission" date="2025-08" db="UniProtKB">
        <authorList>
            <consortium name="Ensembl"/>
        </authorList>
    </citation>
    <scope>IDENTIFICATION</scope>
</reference>
<name>A0A7N4PQL7_SARHA</name>
<dbReference type="AlphaFoldDB" id="A0A7N4PQL7"/>
<dbReference type="Proteomes" id="UP000007648">
    <property type="component" value="Unassembled WGS sequence"/>
</dbReference>
<dbReference type="PROSITE" id="PS00636">
    <property type="entry name" value="DNAJ_1"/>
    <property type="match status" value="1"/>
</dbReference>
<dbReference type="GeneTree" id="ENSGT00940000163788"/>
<evidence type="ECO:0000313" key="4">
    <source>
        <dbReference type="Proteomes" id="UP000007648"/>
    </source>
</evidence>
<organism evidence="3 4">
    <name type="scientific">Sarcophilus harrisii</name>
    <name type="common">Tasmanian devil</name>
    <name type="synonym">Sarcophilus laniarius</name>
    <dbReference type="NCBI Taxonomy" id="9305"/>
    <lineage>
        <taxon>Eukaryota</taxon>
        <taxon>Metazoa</taxon>
        <taxon>Chordata</taxon>
        <taxon>Craniata</taxon>
        <taxon>Vertebrata</taxon>
        <taxon>Euteleostomi</taxon>
        <taxon>Mammalia</taxon>
        <taxon>Metatheria</taxon>
        <taxon>Dasyuromorphia</taxon>
        <taxon>Dasyuridae</taxon>
        <taxon>Sarcophilus</taxon>
    </lineage>
</organism>
<dbReference type="PANTHER" id="PTHR45168:SF2">
    <property type="entry name" value="DNAJ HEAT SHOCK PROTEIN FAMILY (HSP40) MEMBER B8"/>
    <property type="match status" value="1"/>
</dbReference>
<reference evidence="3 4" key="1">
    <citation type="journal article" date="2011" name="Proc. Natl. Acad. Sci. U.S.A.">
        <title>Genetic diversity and population structure of the endangered marsupial Sarcophilus harrisii (Tasmanian devil).</title>
        <authorList>
            <person name="Miller W."/>
            <person name="Hayes V.M."/>
            <person name="Ratan A."/>
            <person name="Petersen D.C."/>
            <person name="Wittekindt N.E."/>
            <person name="Miller J."/>
            <person name="Walenz B."/>
            <person name="Knight J."/>
            <person name="Qi J."/>
            <person name="Zhao F."/>
            <person name="Wang Q."/>
            <person name="Bedoya-Reina O.C."/>
            <person name="Katiyar N."/>
            <person name="Tomsho L.P."/>
            <person name="Kasson L.M."/>
            <person name="Hardie R.A."/>
            <person name="Woodbridge P."/>
            <person name="Tindall E.A."/>
            <person name="Bertelsen M.F."/>
            <person name="Dixon D."/>
            <person name="Pyecroft S."/>
            <person name="Helgen K.M."/>
            <person name="Lesk A.M."/>
            <person name="Pringle T.H."/>
            <person name="Patterson N."/>
            <person name="Zhang Y."/>
            <person name="Kreiss A."/>
            <person name="Woods G.M."/>
            <person name="Jones M.E."/>
            <person name="Schuster S.C."/>
        </authorList>
    </citation>
    <scope>NUCLEOTIDE SEQUENCE [LARGE SCALE GENOMIC DNA]</scope>
</reference>
<dbReference type="Gene3D" id="1.10.287.110">
    <property type="entry name" value="DnaJ domain"/>
    <property type="match status" value="1"/>
</dbReference>
<dbReference type="OrthoDB" id="10250354at2759"/>
<evidence type="ECO:0000259" key="2">
    <source>
        <dbReference type="PROSITE" id="PS50076"/>
    </source>
</evidence>
<accession>A0A7N4PQL7</accession>
<keyword evidence="1" id="KW-0143">Chaperone</keyword>
<keyword evidence="4" id="KW-1185">Reference proteome</keyword>
<evidence type="ECO:0000313" key="3">
    <source>
        <dbReference type="Ensembl" id="ENSSHAP00000040994.1"/>
    </source>
</evidence>
<dbReference type="Ensembl" id="ENSSHAT00000033277.1">
    <property type="protein sequence ID" value="ENSSHAP00000040994.1"/>
    <property type="gene ID" value="ENSSHAG00000025421.1"/>
</dbReference>